<dbReference type="InterPro" id="IPR036837">
    <property type="entry name" value="Cation_efflux_CTD_sf"/>
</dbReference>
<comment type="caution">
    <text evidence="10">The sequence shown here is derived from an EMBL/GenBank/DDBJ whole genome shotgun (WGS) entry which is preliminary data.</text>
</comment>
<proteinExistence type="inferred from homology"/>
<dbReference type="NCBIfam" id="TIGR01297">
    <property type="entry name" value="CDF"/>
    <property type="match status" value="1"/>
</dbReference>
<dbReference type="SUPFAM" id="SSF161111">
    <property type="entry name" value="Cation efflux protein transmembrane domain-like"/>
    <property type="match status" value="1"/>
</dbReference>
<feature type="transmembrane region" description="Helical" evidence="7">
    <location>
        <begin position="171"/>
        <end position="190"/>
    </location>
</feature>
<comment type="similarity">
    <text evidence="2">Belongs to the cation diffusion facilitator (CDF) transporter (TC 2.A.4) family.</text>
</comment>
<dbReference type="Pfam" id="PF01545">
    <property type="entry name" value="Cation_efflux"/>
    <property type="match status" value="1"/>
</dbReference>
<accession>A0ABU0DXL4</accession>
<gene>
    <name evidence="10" type="ORF">J2S15_000114</name>
</gene>
<feature type="domain" description="Cation efflux protein transmembrane" evidence="8">
    <location>
        <begin position="30"/>
        <end position="221"/>
    </location>
</feature>
<evidence type="ECO:0000313" key="10">
    <source>
        <dbReference type="EMBL" id="MDQ0359383.1"/>
    </source>
</evidence>
<dbReference type="Pfam" id="PF16916">
    <property type="entry name" value="ZT_dimer"/>
    <property type="match status" value="1"/>
</dbReference>
<dbReference type="SUPFAM" id="SSF160240">
    <property type="entry name" value="Cation efflux protein cytoplasmic domain-like"/>
    <property type="match status" value="1"/>
</dbReference>
<dbReference type="InterPro" id="IPR027470">
    <property type="entry name" value="Cation_efflux_CTD"/>
</dbReference>
<evidence type="ECO:0000256" key="6">
    <source>
        <dbReference type="ARBA" id="ARBA00023136"/>
    </source>
</evidence>
<keyword evidence="11" id="KW-1185">Reference proteome</keyword>
<dbReference type="InterPro" id="IPR050291">
    <property type="entry name" value="CDF_Transporter"/>
</dbReference>
<feature type="transmembrane region" description="Helical" evidence="7">
    <location>
        <begin position="94"/>
        <end position="111"/>
    </location>
</feature>
<evidence type="ECO:0000313" key="11">
    <source>
        <dbReference type="Proteomes" id="UP001230220"/>
    </source>
</evidence>
<dbReference type="InterPro" id="IPR002524">
    <property type="entry name" value="Cation_efflux"/>
</dbReference>
<evidence type="ECO:0000256" key="2">
    <source>
        <dbReference type="ARBA" id="ARBA00008114"/>
    </source>
</evidence>
<evidence type="ECO:0000259" key="8">
    <source>
        <dbReference type="Pfam" id="PF01545"/>
    </source>
</evidence>
<evidence type="ECO:0000256" key="1">
    <source>
        <dbReference type="ARBA" id="ARBA00004141"/>
    </source>
</evidence>
<dbReference type="PANTHER" id="PTHR43840:SF50">
    <property type="entry name" value="MANGANESE EFFLUX SYSTEM PROTEIN MNES"/>
    <property type="match status" value="1"/>
</dbReference>
<name>A0ABU0DXL4_9FIRM</name>
<evidence type="ECO:0000259" key="9">
    <source>
        <dbReference type="Pfam" id="PF16916"/>
    </source>
</evidence>
<dbReference type="Gene3D" id="1.20.1510.10">
    <property type="entry name" value="Cation efflux protein transmembrane domain"/>
    <property type="match status" value="1"/>
</dbReference>
<feature type="transmembrane region" description="Helical" evidence="7">
    <location>
        <begin position="23"/>
        <end position="46"/>
    </location>
</feature>
<sequence>MSFLIKFFIKDYKNIKDTKVRAAYGKLASFYGIFWNIILFISKLVVGTIFNSVSITADAFNNLSDAGSSIISLASFVFSSKPADEDHPFGHERLEYIFSMIVAFIIMYFGLQLMMSSVDQIFNPGDVEFNIAMIIVLVFSILVKIYMYLYNNKYSKLLKSTVMHGAAVDSFSDVAATSVVLIGTIIAYFTGIQLDGYLGIVVALFVMKSGYEIVSDTLNKLIGEAPDPDFTKNIIQKILTYNGVLGVHDLVVHTYGPGKTFVTVHVEVSCKVDILKSHDMIDNIEKDFATHEQINLVIHMDPVDMNDAFTNEMRIAVEKEVKKIDHSLSIHDFRVVRGDTHNNFIFDVDVPIEFKMKDNELINLIKEKVPQGDIPNYAVITIDHAYIAVVENGQ</sequence>
<evidence type="ECO:0000256" key="3">
    <source>
        <dbReference type="ARBA" id="ARBA00022448"/>
    </source>
</evidence>
<organism evidence="10 11">
    <name type="scientific">Breznakia pachnodae</name>
    <dbReference type="NCBI Taxonomy" id="265178"/>
    <lineage>
        <taxon>Bacteria</taxon>
        <taxon>Bacillati</taxon>
        <taxon>Bacillota</taxon>
        <taxon>Erysipelotrichia</taxon>
        <taxon>Erysipelotrichales</taxon>
        <taxon>Erysipelotrichaceae</taxon>
        <taxon>Breznakia</taxon>
    </lineage>
</organism>
<feature type="transmembrane region" description="Helical" evidence="7">
    <location>
        <begin position="131"/>
        <end position="150"/>
    </location>
</feature>
<keyword evidence="4 7" id="KW-0812">Transmembrane</keyword>
<reference evidence="10 11" key="1">
    <citation type="submission" date="2023-07" db="EMBL/GenBank/DDBJ databases">
        <title>Genomic Encyclopedia of Type Strains, Phase IV (KMG-IV): sequencing the most valuable type-strain genomes for metagenomic binning, comparative biology and taxonomic classification.</title>
        <authorList>
            <person name="Goeker M."/>
        </authorList>
    </citation>
    <scope>NUCLEOTIDE SEQUENCE [LARGE SCALE GENOMIC DNA]</scope>
    <source>
        <strain evidence="10 11">DSM 16784</strain>
    </source>
</reference>
<evidence type="ECO:0000256" key="5">
    <source>
        <dbReference type="ARBA" id="ARBA00022989"/>
    </source>
</evidence>
<protein>
    <submittedName>
        <fullName evidence="10">Cation diffusion facilitator family transporter</fullName>
    </submittedName>
</protein>
<feature type="domain" description="Cation efflux protein cytoplasmic" evidence="9">
    <location>
        <begin position="226"/>
        <end position="302"/>
    </location>
</feature>
<evidence type="ECO:0000256" key="4">
    <source>
        <dbReference type="ARBA" id="ARBA00022692"/>
    </source>
</evidence>
<comment type="subcellular location">
    <subcellularLocation>
        <location evidence="1">Membrane</location>
        <topology evidence="1">Multi-pass membrane protein</topology>
    </subcellularLocation>
</comment>
<dbReference type="InterPro" id="IPR058533">
    <property type="entry name" value="Cation_efflux_TM"/>
</dbReference>
<dbReference type="RefSeq" id="WP_307404448.1">
    <property type="nucleotide sequence ID" value="NZ_JAUSUR010000001.1"/>
</dbReference>
<evidence type="ECO:0000256" key="7">
    <source>
        <dbReference type="SAM" id="Phobius"/>
    </source>
</evidence>
<dbReference type="Gene3D" id="3.30.70.1350">
    <property type="entry name" value="Cation efflux protein, cytoplasmic domain"/>
    <property type="match status" value="1"/>
</dbReference>
<keyword evidence="5 7" id="KW-1133">Transmembrane helix</keyword>
<dbReference type="EMBL" id="JAUSUR010000001">
    <property type="protein sequence ID" value="MDQ0359383.1"/>
    <property type="molecule type" value="Genomic_DNA"/>
</dbReference>
<dbReference type="InterPro" id="IPR027469">
    <property type="entry name" value="Cation_efflux_TMD_sf"/>
</dbReference>
<dbReference type="PANTHER" id="PTHR43840">
    <property type="entry name" value="MITOCHONDRIAL METAL TRANSPORTER 1-RELATED"/>
    <property type="match status" value="1"/>
</dbReference>
<dbReference type="Proteomes" id="UP001230220">
    <property type="component" value="Unassembled WGS sequence"/>
</dbReference>
<keyword evidence="3" id="KW-0813">Transport</keyword>
<keyword evidence="6 7" id="KW-0472">Membrane</keyword>